<dbReference type="Proteomes" id="UP000807306">
    <property type="component" value="Unassembled WGS sequence"/>
</dbReference>
<accession>A0A9P6JSN9</accession>
<organism evidence="2 3">
    <name type="scientific">Crepidotus variabilis</name>
    <dbReference type="NCBI Taxonomy" id="179855"/>
    <lineage>
        <taxon>Eukaryota</taxon>
        <taxon>Fungi</taxon>
        <taxon>Dikarya</taxon>
        <taxon>Basidiomycota</taxon>
        <taxon>Agaricomycotina</taxon>
        <taxon>Agaricomycetes</taxon>
        <taxon>Agaricomycetidae</taxon>
        <taxon>Agaricales</taxon>
        <taxon>Agaricineae</taxon>
        <taxon>Crepidotaceae</taxon>
        <taxon>Crepidotus</taxon>
    </lineage>
</organism>
<dbReference type="OrthoDB" id="4951845at2759"/>
<evidence type="ECO:0000313" key="3">
    <source>
        <dbReference type="Proteomes" id="UP000807306"/>
    </source>
</evidence>
<dbReference type="Pfam" id="PF22041">
    <property type="entry name" value="GST_C_7"/>
    <property type="match status" value="1"/>
</dbReference>
<dbReference type="InterPro" id="IPR054416">
    <property type="entry name" value="GST_UstS-like_C"/>
</dbReference>
<dbReference type="InterPro" id="IPR036282">
    <property type="entry name" value="Glutathione-S-Trfase_C_sf"/>
</dbReference>
<reference evidence="2" key="1">
    <citation type="submission" date="2020-11" db="EMBL/GenBank/DDBJ databases">
        <authorList>
            <consortium name="DOE Joint Genome Institute"/>
            <person name="Ahrendt S."/>
            <person name="Riley R."/>
            <person name="Andreopoulos W."/>
            <person name="Labutti K."/>
            <person name="Pangilinan J."/>
            <person name="Ruiz-Duenas F.J."/>
            <person name="Barrasa J.M."/>
            <person name="Sanchez-Garcia M."/>
            <person name="Camarero S."/>
            <person name="Miyauchi S."/>
            <person name="Serrano A."/>
            <person name="Linde D."/>
            <person name="Babiker R."/>
            <person name="Drula E."/>
            <person name="Ayuso-Fernandez I."/>
            <person name="Pacheco R."/>
            <person name="Padilla G."/>
            <person name="Ferreira P."/>
            <person name="Barriuso J."/>
            <person name="Kellner H."/>
            <person name="Castanera R."/>
            <person name="Alfaro M."/>
            <person name="Ramirez L."/>
            <person name="Pisabarro A.G."/>
            <person name="Kuo A."/>
            <person name="Tritt A."/>
            <person name="Lipzen A."/>
            <person name="He G."/>
            <person name="Yan M."/>
            <person name="Ng V."/>
            <person name="Cullen D."/>
            <person name="Martin F."/>
            <person name="Rosso M.-N."/>
            <person name="Henrissat B."/>
            <person name="Hibbett D."/>
            <person name="Martinez A.T."/>
            <person name="Grigoriev I.V."/>
        </authorList>
    </citation>
    <scope>NUCLEOTIDE SEQUENCE</scope>
    <source>
        <strain evidence="2">CBS 506.95</strain>
    </source>
</reference>
<evidence type="ECO:0000259" key="1">
    <source>
        <dbReference type="Pfam" id="PF22041"/>
    </source>
</evidence>
<dbReference type="EMBL" id="MU157835">
    <property type="protein sequence ID" value="KAF9531526.1"/>
    <property type="molecule type" value="Genomic_DNA"/>
</dbReference>
<protein>
    <recommendedName>
        <fullName evidence="1">Glutathione S-transferase UstS-like C-terminal domain-containing protein</fullName>
    </recommendedName>
</protein>
<dbReference type="SUPFAM" id="SSF47616">
    <property type="entry name" value="GST C-terminal domain-like"/>
    <property type="match status" value="1"/>
</dbReference>
<keyword evidence="3" id="KW-1185">Reference proteome</keyword>
<dbReference type="AlphaFoldDB" id="A0A9P6JSN9"/>
<proteinExistence type="predicted"/>
<evidence type="ECO:0000313" key="2">
    <source>
        <dbReference type="EMBL" id="KAF9531526.1"/>
    </source>
</evidence>
<gene>
    <name evidence="2" type="ORF">CPB83DRAFT_849177</name>
</gene>
<feature type="domain" description="Glutathione S-transferase UstS-like C-terminal" evidence="1">
    <location>
        <begin position="29"/>
        <end position="165"/>
    </location>
</feature>
<name>A0A9P6JSN9_9AGAR</name>
<dbReference type="Gene3D" id="1.20.1050.10">
    <property type="match status" value="1"/>
</dbReference>
<sequence length="170" mass="19594">MPIAEYLNERYPESAAQRPTAFAEGTLGLQKAFNAAFDNTVESHKLFVVPAIASWLNPPSEEHFRRTRQERFKVQVVEDAIPKAEEAQVKWAKFQVELDKVASWYPSDKQEQFIMGSKPTWADIVVASELIWMKIVLGAESEKWKDITRWHSERWKNVLDSMDSFTSTSS</sequence>
<comment type="caution">
    <text evidence="2">The sequence shown here is derived from an EMBL/GenBank/DDBJ whole genome shotgun (WGS) entry which is preliminary data.</text>
</comment>